<dbReference type="NCBIfam" id="TIGR02623">
    <property type="entry name" value="G1P_cyt_trans"/>
    <property type="match status" value="1"/>
</dbReference>
<accession>A0A819V3H0</accession>
<gene>
    <name evidence="2" type="ORF">IZO911_LOCUS43906</name>
    <name evidence="3" type="ORF">KXQ929_LOCUS34131</name>
</gene>
<evidence type="ECO:0000313" key="3">
    <source>
        <dbReference type="EMBL" id="CAF4093992.1"/>
    </source>
</evidence>
<dbReference type="EMBL" id="CAJOBB010004562">
    <property type="protein sequence ID" value="CAF4093992.1"/>
    <property type="molecule type" value="Genomic_DNA"/>
</dbReference>
<dbReference type="PANTHER" id="PTHR47183:SF1">
    <property type="entry name" value="GLUCOSE-1-PHOSPHATE CYTIDYLYLTRANSFERASE"/>
    <property type="match status" value="1"/>
</dbReference>
<proteinExistence type="predicted"/>
<dbReference type="PANTHER" id="PTHR47183">
    <property type="entry name" value="GLUCOSE-1-PHOSPHATE CYTIDYLYLTRANSFERASE-RELATED"/>
    <property type="match status" value="1"/>
</dbReference>
<sequence>MKVVILAGGAGTRLAELTDIRPKPMVEIGGKPILWHIMKLYSFYGFNEFVILLGYKGYIIKEYFIKYSLNQSDITIDLQNNDITIHDNSSEPWKITFVDTGIETMTGGRIKRAQRYIGNEPFLLTYGDGVSNVNIKQLVEFHQSHGKLMTVTTVQSLGRFGVLNVEMDGTVRSFQEKPEKDGVWINAGFFVCQSQIFDYIQNDDTVFEKEPLETVTRDGQLMCFKHDGFWQCMDTLHDKNKLEQFWKIPTPPWKVW</sequence>
<dbReference type="InterPro" id="IPR046981">
    <property type="entry name" value="G1P_cyt_trans"/>
</dbReference>
<dbReference type="Pfam" id="PF00483">
    <property type="entry name" value="NTP_transferase"/>
    <property type="match status" value="1"/>
</dbReference>
<feature type="domain" description="Nucleotidyl transferase" evidence="1">
    <location>
        <begin position="2"/>
        <end position="230"/>
    </location>
</feature>
<dbReference type="CDD" id="cd02524">
    <property type="entry name" value="G1P_cytidylyltransferase"/>
    <property type="match status" value="1"/>
</dbReference>
<dbReference type="GO" id="GO:0047343">
    <property type="term" value="F:glucose-1-phosphate cytidylyltransferase activity"/>
    <property type="evidence" value="ECO:0007669"/>
    <property type="project" value="InterPro"/>
</dbReference>
<dbReference type="Proteomes" id="UP000663868">
    <property type="component" value="Unassembled WGS sequence"/>
</dbReference>
<evidence type="ECO:0000313" key="4">
    <source>
        <dbReference type="Proteomes" id="UP000663868"/>
    </source>
</evidence>
<dbReference type="InterPro" id="IPR005835">
    <property type="entry name" value="NTP_transferase_dom"/>
</dbReference>
<dbReference type="AlphaFoldDB" id="A0A819V3H0"/>
<organism evidence="3 4">
    <name type="scientific">Adineta steineri</name>
    <dbReference type="NCBI Taxonomy" id="433720"/>
    <lineage>
        <taxon>Eukaryota</taxon>
        <taxon>Metazoa</taxon>
        <taxon>Spiralia</taxon>
        <taxon>Gnathifera</taxon>
        <taxon>Rotifera</taxon>
        <taxon>Eurotatoria</taxon>
        <taxon>Bdelloidea</taxon>
        <taxon>Adinetida</taxon>
        <taxon>Adinetidae</taxon>
        <taxon>Adineta</taxon>
    </lineage>
</organism>
<evidence type="ECO:0000259" key="1">
    <source>
        <dbReference type="Pfam" id="PF00483"/>
    </source>
</evidence>
<reference evidence="3" key="1">
    <citation type="submission" date="2021-02" db="EMBL/GenBank/DDBJ databases">
        <authorList>
            <person name="Nowell W R."/>
        </authorList>
    </citation>
    <scope>NUCLEOTIDE SEQUENCE</scope>
</reference>
<evidence type="ECO:0000313" key="2">
    <source>
        <dbReference type="EMBL" id="CAF1479529.1"/>
    </source>
</evidence>
<name>A0A819V3H0_9BILA</name>
<protein>
    <recommendedName>
        <fullName evidence="1">Nucleotidyl transferase domain-containing protein</fullName>
    </recommendedName>
</protein>
<dbReference type="InterPro" id="IPR013446">
    <property type="entry name" value="G1P_cyt_trans-like"/>
</dbReference>
<dbReference type="Gene3D" id="3.90.550.10">
    <property type="entry name" value="Spore Coat Polysaccharide Biosynthesis Protein SpsA, Chain A"/>
    <property type="match status" value="1"/>
</dbReference>
<dbReference type="SUPFAM" id="SSF53448">
    <property type="entry name" value="Nucleotide-diphospho-sugar transferases"/>
    <property type="match status" value="1"/>
</dbReference>
<dbReference type="InterPro" id="IPR029044">
    <property type="entry name" value="Nucleotide-diphossugar_trans"/>
</dbReference>
<dbReference type="EMBL" id="CAJNOE010002355">
    <property type="protein sequence ID" value="CAF1479529.1"/>
    <property type="molecule type" value="Genomic_DNA"/>
</dbReference>
<comment type="caution">
    <text evidence="3">The sequence shown here is derived from an EMBL/GenBank/DDBJ whole genome shotgun (WGS) entry which is preliminary data.</text>
</comment>
<dbReference type="Proteomes" id="UP000663860">
    <property type="component" value="Unassembled WGS sequence"/>
</dbReference>